<evidence type="ECO:0000256" key="2">
    <source>
        <dbReference type="ARBA" id="ARBA00022737"/>
    </source>
</evidence>
<dbReference type="PROSITE" id="PS51375">
    <property type="entry name" value="PPR"/>
    <property type="match status" value="2"/>
</dbReference>
<gene>
    <name evidence="7" type="ORF">P691DRAFT_721441</name>
</gene>
<evidence type="ECO:0000256" key="5">
    <source>
        <dbReference type="PROSITE-ProRule" id="PRU00708"/>
    </source>
</evidence>
<dbReference type="OrthoDB" id="185373at2759"/>
<evidence type="ECO:0008006" key="9">
    <source>
        <dbReference type="Google" id="ProtNLM"/>
    </source>
</evidence>
<accession>A0A9P5XKZ4</accession>
<comment type="caution">
    <text evidence="7">The sequence shown here is derived from an EMBL/GenBank/DDBJ whole genome shotgun (WGS) entry which is preliminary data.</text>
</comment>
<dbReference type="AlphaFoldDB" id="A0A9P5XKZ4"/>
<evidence type="ECO:0000256" key="1">
    <source>
        <dbReference type="ARBA" id="ARBA00006192"/>
    </source>
</evidence>
<feature type="repeat" description="PPR" evidence="5">
    <location>
        <begin position="654"/>
        <end position="688"/>
    </location>
</feature>
<dbReference type="Gene3D" id="1.25.40.10">
    <property type="entry name" value="Tetratricopeptide repeat domain"/>
    <property type="match status" value="3"/>
</dbReference>
<dbReference type="Pfam" id="PF13041">
    <property type="entry name" value="PPR_2"/>
    <property type="match status" value="1"/>
</dbReference>
<name>A0A9P5XKZ4_9AGAR</name>
<comment type="subunit">
    <text evidence="4">Binds to mitochondrial small subunit 15S rRNA.</text>
</comment>
<dbReference type="PANTHER" id="PTHR47447">
    <property type="entry name" value="OS03G0856100 PROTEIN"/>
    <property type="match status" value="1"/>
</dbReference>
<evidence type="ECO:0000256" key="4">
    <source>
        <dbReference type="ARBA" id="ARBA00044511"/>
    </source>
</evidence>
<dbReference type="InterPro" id="IPR002885">
    <property type="entry name" value="PPR_rpt"/>
</dbReference>
<feature type="region of interest" description="Disordered" evidence="6">
    <location>
        <begin position="555"/>
        <end position="581"/>
    </location>
</feature>
<sequence>MLRRVITVPRHYLEHSVAFIACRLSTRNSPSVRIRWSTVAATSPQYSAIRRVSRCEESCTEEDVRSRDISPPKVTTFSKPDSPKPVELLANEFTTFLGYHGQTTEAALRCLSSASPNFSCIHQIIHNPRCVARVARHLAASNIPAFCVRLLSLAVACGLPPKAPTYEAVCWTLSLNKRYAVLLEVYRLAKDNLSAPTRRLLDWRLRAFYELENFAAVEEILQDYEEAGIKPSRRTWHLILIAHLRNRNLAAARQCLVTMERTGFPLDPTTHATIATNYGYLGLDPKVRDLAISALGSLAPPNGVFVVNQLLKSYLRFDDEIGFRQLLSLFDSDSIAPLQSLLNLSGELEDLATSSSFPNSPPFLVPDATTFITVIRFYAARSDFLTAEKIFPLMEKRAISLSPAILVAYLDVQFAIGRPDFAAYVSSQLLLADNLDDLFELLIRRQPKPHWKWLYPTSRIPPHIDIFNALLKGLLPVHGLEAARIILQLMKRVNLEPNSHTLRILIAHLIYSERTSPSTVLRTLRQLSPVFRPSLVHLHSVVSCLLKDEKRRLYSPRPRPVGTHDSLKTQRHGFSPLEKASPDLNGPTAGLDVGAFLARPNLARSPLQSMASRGIRSDSAMLGLRIRYDGIIQRDMIAAVDTYTSMLSRGLSPSHYHVAALMEGFVQQGELDTALKIMRSVKDENMKPNLVMYTILLHGYAHWNRPKAALQLFQDMVSSGIKPDVRAIYALCNAFVLARQLASAKRVLVTLWSYIQPFPQGYDGLPLLELLNIFRNLDPSFVISRRNLRLTRRIWLRQKLAQIVTGYKDASGLQGQLFSGSSATRRLSKASLHVNRKI</sequence>
<protein>
    <recommendedName>
        <fullName evidence="9">Pentatricopeptide repeat-containing protein</fullName>
    </recommendedName>
</protein>
<reference evidence="7" key="1">
    <citation type="submission" date="2020-11" db="EMBL/GenBank/DDBJ databases">
        <authorList>
            <consortium name="DOE Joint Genome Institute"/>
            <person name="Ahrendt S."/>
            <person name="Riley R."/>
            <person name="Andreopoulos W."/>
            <person name="Labutti K."/>
            <person name="Pangilinan J."/>
            <person name="Ruiz-Duenas F.J."/>
            <person name="Barrasa J.M."/>
            <person name="Sanchez-Garcia M."/>
            <person name="Camarero S."/>
            <person name="Miyauchi S."/>
            <person name="Serrano A."/>
            <person name="Linde D."/>
            <person name="Babiker R."/>
            <person name="Drula E."/>
            <person name="Ayuso-Fernandez I."/>
            <person name="Pacheco R."/>
            <person name="Padilla G."/>
            <person name="Ferreira P."/>
            <person name="Barriuso J."/>
            <person name="Kellner H."/>
            <person name="Castanera R."/>
            <person name="Alfaro M."/>
            <person name="Ramirez L."/>
            <person name="Pisabarro A.G."/>
            <person name="Kuo A."/>
            <person name="Tritt A."/>
            <person name="Lipzen A."/>
            <person name="He G."/>
            <person name="Yan M."/>
            <person name="Ng V."/>
            <person name="Cullen D."/>
            <person name="Martin F."/>
            <person name="Rosso M.-N."/>
            <person name="Henrissat B."/>
            <person name="Hibbett D."/>
            <person name="Martinez A.T."/>
            <person name="Grigoriev I.V."/>
        </authorList>
    </citation>
    <scope>NUCLEOTIDE SEQUENCE</scope>
    <source>
        <strain evidence="7">MF-IS2</strain>
    </source>
</reference>
<dbReference type="NCBIfam" id="TIGR00756">
    <property type="entry name" value="PPR"/>
    <property type="match status" value="1"/>
</dbReference>
<evidence type="ECO:0000256" key="6">
    <source>
        <dbReference type="SAM" id="MobiDB-lite"/>
    </source>
</evidence>
<evidence type="ECO:0000313" key="8">
    <source>
        <dbReference type="Proteomes" id="UP000807342"/>
    </source>
</evidence>
<comment type="function">
    <text evidence="3">Regulates mitochondrial small subunit maturation by controlling 15S rRNA 5'-end processing. Localizes to the 5' precursor of the 15S rRNA in a position that is subsequently occupied by mS47 in the mature yeast mtSSU. Uses structure and sequence-specific RNA recognition, binding to a single-stranded region of the precursor and specifically recognizing bases -6 to -1. The exchange of Ccm1 for mS47 is coupled to the irreversible removal of precursor rRNA that is accompanied by conformational changes of the mitoribosomal proteins uS5m and mS26. These conformational changes signal completion of 5'-end rRNA processing through protection of the mature 5'-end of the 15S rRNA and stabilization of mS47. The removal of the 5' precursor together with the dissociation of Ccm1 may be catalyzed by the 5'-3' exoribonuclease Pet127. Involved in the specific removal of group I introns in mitochondrial encoded transcripts.</text>
</comment>
<keyword evidence="2" id="KW-0677">Repeat</keyword>
<comment type="similarity">
    <text evidence="1">Belongs to the CCM1 family.</text>
</comment>
<dbReference type="PANTHER" id="PTHR47447:SF17">
    <property type="entry name" value="OS12G0638900 PROTEIN"/>
    <property type="match status" value="1"/>
</dbReference>
<keyword evidence="8" id="KW-1185">Reference proteome</keyword>
<proteinExistence type="inferred from homology"/>
<evidence type="ECO:0000313" key="7">
    <source>
        <dbReference type="EMBL" id="KAF9452670.1"/>
    </source>
</evidence>
<dbReference type="Proteomes" id="UP000807342">
    <property type="component" value="Unassembled WGS sequence"/>
</dbReference>
<evidence type="ECO:0000256" key="3">
    <source>
        <dbReference type="ARBA" id="ARBA00044493"/>
    </source>
</evidence>
<dbReference type="InterPro" id="IPR011990">
    <property type="entry name" value="TPR-like_helical_dom_sf"/>
</dbReference>
<dbReference type="EMBL" id="MU151069">
    <property type="protein sequence ID" value="KAF9452670.1"/>
    <property type="molecule type" value="Genomic_DNA"/>
</dbReference>
<organism evidence="7 8">
    <name type="scientific">Macrolepiota fuliginosa MF-IS2</name>
    <dbReference type="NCBI Taxonomy" id="1400762"/>
    <lineage>
        <taxon>Eukaryota</taxon>
        <taxon>Fungi</taxon>
        <taxon>Dikarya</taxon>
        <taxon>Basidiomycota</taxon>
        <taxon>Agaricomycotina</taxon>
        <taxon>Agaricomycetes</taxon>
        <taxon>Agaricomycetidae</taxon>
        <taxon>Agaricales</taxon>
        <taxon>Agaricineae</taxon>
        <taxon>Agaricaceae</taxon>
        <taxon>Macrolepiota</taxon>
    </lineage>
</organism>
<feature type="repeat" description="PPR" evidence="5">
    <location>
        <begin position="689"/>
        <end position="723"/>
    </location>
</feature>